<evidence type="ECO:0000313" key="2">
    <source>
        <dbReference type="Proteomes" id="UP000015530"/>
    </source>
</evidence>
<protein>
    <submittedName>
        <fullName evidence="1">Uncharacterized protein</fullName>
    </submittedName>
</protein>
<organism evidence="1 2">
    <name type="scientific">Colletotrichum gloeosporioides (strain Cg-14)</name>
    <name type="common">Anthracnose fungus</name>
    <name type="synonym">Glomerella cingulata</name>
    <dbReference type="NCBI Taxonomy" id="1237896"/>
    <lineage>
        <taxon>Eukaryota</taxon>
        <taxon>Fungi</taxon>
        <taxon>Dikarya</taxon>
        <taxon>Ascomycota</taxon>
        <taxon>Pezizomycotina</taxon>
        <taxon>Sordariomycetes</taxon>
        <taxon>Hypocreomycetidae</taxon>
        <taxon>Glomerellales</taxon>
        <taxon>Glomerellaceae</taxon>
        <taxon>Colletotrichum</taxon>
        <taxon>Colletotrichum gloeosporioides species complex</taxon>
    </lineage>
</organism>
<accession>T0LC69</accession>
<sequence length="9" mass="1103">MDRDPPPYL</sequence>
<evidence type="ECO:0000313" key="1">
    <source>
        <dbReference type="EMBL" id="EQB49366.1"/>
    </source>
</evidence>
<dbReference type="EMBL" id="AMYD01002355">
    <property type="protein sequence ID" value="EQB49366.1"/>
    <property type="molecule type" value="Genomic_DNA"/>
</dbReference>
<name>T0LC69_COLGC</name>
<comment type="caution">
    <text evidence="1">The sequence shown here is derived from an EMBL/GenBank/DDBJ whole genome shotgun (WGS) entry which is preliminary data.</text>
</comment>
<dbReference type="HOGENOM" id="CLU_3438970_0_0_1"/>
<proteinExistence type="predicted"/>
<reference evidence="2" key="1">
    <citation type="journal article" date="2013" name="Mol. Plant Microbe Interact.">
        <title>Global aspects of pacC regulation of pathogenicity genes in Colletotrichum gloeosporioides as revealed by transcriptome analysis.</title>
        <authorList>
            <person name="Alkan N."/>
            <person name="Meng X."/>
            <person name="Friedlander G."/>
            <person name="Reuveni E."/>
            <person name="Sukno S."/>
            <person name="Sherman A."/>
            <person name="Thon M."/>
            <person name="Fluhr R."/>
            <person name="Prusky D."/>
        </authorList>
    </citation>
    <scope>NUCLEOTIDE SEQUENCE [LARGE SCALE GENOMIC DNA]</scope>
    <source>
        <strain evidence="2">Cg-14</strain>
    </source>
</reference>
<dbReference type="Proteomes" id="UP000015530">
    <property type="component" value="Unassembled WGS sequence"/>
</dbReference>
<gene>
    <name evidence="1" type="ORF">CGLO_11309</name>
</gene>